<dbReference type="InterPro" id="IPR037950">
    <property type="entry name" value="PgdA-like"/>
</dbReference>
<organism evidence="6 7">
    <name type="scientific">Rhodovarius crocodyli</name>
    <dbReference type="NCBI Taxonomy" id="1979269"/>
    <lineage>
        <taxon>Bacteria</taxon>
        <taxon>Pseudomonadati</taxon>
        <taxon>Pseudomonadota</taxon>
        <taxon>Alphaproteobacteria</taxon>
        <taxon>Acetobacterales</taxon>
        <taxon>Roseomonadaceae</taxon>
        <taxon>Rhodovarius</taxon>
    </lineage>
</organism>
<gene>
    <name evidence="6" type="ORF">EOD42_00370</name>
</gene>
<dbReference type="SUPFAM" id="SSF88713">
    <property type="entry name" value="Glycoside hydrolase/deacetylase"/>
    <property type="match status" value="1"/>
</dbReference>
<keyword evidence="7" id="KW-1185">Reference proteome</keyword>
<evidence type="ECO:0000313" key="6">
    <source>
        <dbReference type="EMBL" id="RVT98605.1"/>
    </source>
</evidence>
<dbReference type="GO" id="GO:0016810">
    <property type="term" value="F:hydrolase activity, acting on carbon-nitrogen (but not peptide) bonds"/>
    <property type="evidence" value="ECO:0007669"/>
    <property type="project" value="InterPro"/>
</dbReference>
<evidence type="ECO:0000313" key="7">
    <source>
        <dbReference type="Proteomes" id="UP000282957"/>
    </source>
</evidence>
<dbReference type="EMBL" id="SACL01000001">
    <property type="protein sequence ID" value="RVT98605.1"/>
    <property type="molecule type" value="Genomic_DNA"/>
</dbReference>
<dbReference type="Gene3D" id="3.20.20.370">
    <property type="entry name" value="Glycoside hydrolase/deacetylase"/>
    <property type="match status" value="1"/>
</dbReference>
<comment type="function">
    <text evidence="1">Is involved in generating a small heat-stable compound (Nod), an acylated oligomer of N-acetylglucosamine, that stimulates mitosis in various plant protoplasts.</text>
</comment>
<protein>
    <recommendedName>
        <fullName evidence="3">Chitooligosaccharide deacetylase</fullName>
    </recommendedName>
    <alternativeName>
        <fullName evidence="4">Nodulation protein B</fullName>
    </alternativeName>
</protein>
<dbReference type="AlphaFoldDB" id="A0A437MLV7"/>
<dbReference type="GO" id="GO:0005975">
    <property type="term" value="P:carbohydrate metabolic process"/>
    <property type="evidence" value="ECO:0007669"/>
    <property type="project" value="InterPro"/>
</dbReference>
<dbReference type="PANTHER" id="PTHR47561:SF1">
    <property type="entry name" value="POLYSACCHARIDE DEACETYLASE FAMILY PROTEIN (AFU_ORTHOLOGUE AFUA_6G05030)"/>
    <property type="match status" value="1"/>
</dbReference>
<comment type="caution">
    <text evidence="6">The sequence shown here is derived from an EMBL/GenBank/DDBJ whole genome shotgun (WGS) entry which is preliminary data.</text>
</comment>
<evidence type="ECO:0000256" key="2">
    <source>
        <dbReference type="ARBA" id="ARBA00010973"/>
    </source>
</evidence>
<evidence type="ECO:0000256" key="1">
    <source>
        <dbReference type="ARBA" id="ARBA00003236"/>
    </source>
</evidence>
<proteinExistence type="inferred from homology"/>
<evidence type="ECO:0000256" key="4">
    <source>
        <dbReference type="ARBA" id="ARBA00032976"/>
    </source>
</evidence>
<evidence type="ECO:0000256" key="3">
    <source>
        <dbReference type="ARBA" id="ARBA00020071"/>
    </source>
</evidence>
<feature type="domain" description="NodB homology" evidence="5">
    <location>
        <begin position="33"/>
        <end position="266"/>
    </location>
</feature>
<evidence type="ECO:0000259" key="5">
    <source>
        <dbReference type="PROSITE" id="PS51677"/>
    </source>
</evidence>
<dbReference type="InterPro" id="IPR011330">
    <property type="entry name" value="Glyco_hydro/deAcase_b/a-brl"/>
</dbReference>
<dbReference type="PANTHER" id="PTHR47561">
    <property type="entry name" value="POLYSACCHARIDE DEACETYLASE FAMILY PROTEIN (AFU_ORTHOLOGUE AFUA_6G05030)"/>
    <property type="match status" value="1"/>
</dbReference>
<reference evidence="6 7" key="1">
    <citation type="submission" date="2019-01" db="EMBL/GenBank/DDBJ databases">
        <authorList>
            <person name="Chen W.-M."/>
        </authorList>
    </citation>
    <scope>NUCLEOTIDE SEQUENCE [LARGE SCALE GENOMIC DNA]</scope>
    <source>
        <strain evidence="6 7">CCP-6</strain>
    </source>
</reference>
<dbReference type="Pfam" id="PF01522">
    <property type="entry name" value="Polysacc_deac_1"/>
    <property type="match status" value="1"/>
</dbReference>
<dbReference type="PROSITE" id="PS51677">
    <property type="entry name" value="NODB"/>
    <property type="match status" value="1"/>
</dbReference>
<name>A0A437MLV7_9PROT</name>
<comment type="similarity">
    <text evidence="2">Belongs to the polysaccharide deacetylase family.</text>
</comment>
<accession>A0A437MLV7</accession>
<dbReference type="Proteomes" id="UP000282957">
    <property type="component" value="Unassembled WGS sequence"/>
</dbReference>
<dbReference type="CDD" id="cd10938">
    <property type="entry name" value="CE4_HpPgdA_like"/>
    <property type="match status" value="1"/>
</dbReference>
<sequence>MKETAMPDFPVVFGICLDAEALWLAINPENAAKPVLLSHGSYAVREGLAPLLALLERHGVKATFFVPGITADRYPEAVLAIHRAGHELGSHGANHRTPVGLTLAEERAELLGGIEALQRVTGERPVTWRSPSWEWSANTLDLLLAEGVTVSTNFHDAVRPYRHLRDGKPVDLVELPVHWHLADAPFFIHGGRMERILRTPREVEILWQEEFAATHAWPGAFFHLTLHVQLIGHPGRLAMLDRLIGFMKAHAGTRFVTSRDLAAEIP</sequence>
<dbReference type="InterPro" id="IPR002509">
    <property type="entry name" value="NODB_dom"/>
</dbReference>
<dbReference type="OrthoDB" id="9784220at2"/>